<name>A0AAD4R657_9BILA</name>
<comment type="caution">
    <text evidence="11">The sequence shown here is derived from an EMBL/GenBank/DDBJ whole genome shotgun (WGS) entry which is preliminary data.</text>
</comment>
<dbReference type="InterPro" id="IPR013979">
    <property type="entry name" value="TIF_beta_prop-like"/>
</dbReference>
<dbReference type="PANTHER" id="PTHR13227">
    <property type="entry name" value="EUKARYOTIC TRANSLATION INITIATION FACTOR 2A"/>
    <property type="match status" value="1"/>
</dbReference>
<keyword evidence="6" id="KW-0677">Repeat</keyword>
<dbReference type="Gene3D" id="2.130.10.10">
    <property type="entry name" value="YVTN repeat-like/Quinoprotein amine dehydrogenase"/>
    <property type="match status" value="2"/>
</dbReference>
<sequence>MDLIYAVRGSSGLSLKRGITPDSQTDITKVQLNPKDAICRSMKFSNNGQYFCYCDSRRTVVIETTTGKELFSAELAKTSHILFSPRDRVMVTYEPYVIYGTRINPDGTTKVPDPNLRFWSIPDGKLLATIKSDRQSMWKPLFTEDESIMLRLSGSEILFYENMQFERFTKCVVIKNMDSFEISPGPSPNVICFLPPLKGNPAIIQLRKVSHDTDLPLIGTKISFNCDKCTMQWNSRGTAAIAITTVDVDKSDKSYYGVSHIVCFNTKGDSSQIQLSKNGPLHDCKWSPTGKEFAVCYGFMPSKVTIFNLKGDEIWDLGEGHRNELYYNPFGTILTVCSFGNISSGKVQFFNVSTRELIVQTEIPHTTAFEWAPDGQHFSTATTAPRLRLDNGYRIWHYTAKRLLEVSFEKEELWQVCWKPSKVYSKTEITKLTEAEKTTAANSVIKSSISKHPVDSLSSSGAIAKSGKYIPPAQRKPEHNKANQQTSTKTPISENEKKLKNLQKKLNDIQDLKKKKSDGTKLEQNQLQKIESEELLRQQLDALQLEMSN</sequence>
<evidence type="ECO:0000256" key="7">
    <source>
        <dbReference type="ARBA" id="ARBA00022845"/>
    </source>
</evidence>
<dbReference type="InterPro" id="IPR011387">
    <property type="entry name" value="TIF2A"/>
</dbReference>
<feature type="compositionally biased region" description="Polar residues" evidence="9">
    <location>
        <begin position="452"/>
        <end position="461"/>
    </location>
</feature>
<evidence type="ECO:0000259" key="10">
    <source>
        <dbReference type="Pfam" id="PF08662"/>
    </source>
</evidence>
<comment type="function">
    <text evidence="1">Functions in the early steps of protein synthesis of a small number of specific mRNAs. Acts by directing the binding of methionyl-tRNAi to 40S ribosomal subunits. In contrast to the eIF-2 complex, it binds methionyl-tRNAi to 40S subunits in a codon-dependent manner, whereas the eIF-2 complex binds methionyl-tRNAi to 40S subunits in a GTP-dependent manner.</text>
</comment>
<evidence type="ECO:0000313" key="12">
    <source>
        <dbReference type="Proteomes" id="UP001201812"/>
    </source>
</evidence>
<keyword evidence="4 11" id="KW-0396">Initiation factor</keyword>
<organism evidence="11 12">
    <name type="scientific">Ditylenchus destructor</name>
    <dbReference type="NCBI Taxonomy" id="166010"/>
    <lineage>
        <taxon>Eukaryota</taxon>
        <taxon>Metazoa</taxon>
        <taxon>Ecdysozoa</taxon>
        <taxon>Nematoda</taxon>
        <taxon>Chromadorea</taxon>
        <taxon>Rhabditida</taxon>
        <taxon>Tylenchina</taxon>
        <taxon>Tylenchomorpha</taxon>
        <taxon>Sphaerularioidea</taxon>
        <taxon>Anguinidae</taxon>
        <taxon>Anguininae</taxon>
        <taxon>Ditylenchus</taxon>
    </lineage>
</organism>
<dbReference type="GO" id="GO:0043022">
    <property type="term" value="F:ribosome binding"/>
    <property type="evidence" value="ECO:0007669"/>
    <property type="project" value="TreeGrafter"/>
</dbReference>
<keyword evidence="12" id="KW-1185">Reference proteome</keyword>
<evidence type="ECO:0000256" key="4">
    <source>
        <dbReference type="ARBA" id="ARBA00022540"/>
    </source>
</evidence>
<evidence type="ECO:0000256" key="3">
    <source>
        <dbReference type="ARBA" id="ARBA00013819"/>
    </source>
</evidence>
<keyword evidence="8" id="KW-0648">Protein biosynthesis</keyword>
<evidence type="ECO:0000256" key="6">
    <source>
        <dbReference type="ARBA" id="ARBA00022737"/>
    </source>
</evidence>
<dbReference type="PANTHER" id="PTHR13227:SF0">
    <property type="entry name" value="EUKARYOTIC TRANSLATION INITIATION FACTOR 2A"/>
    <property type="match status" value="1"/>
</dbReference>
<accession>A0AAD4R657</accession>
<keyword evidence="7" id="KW-0810">Translation regulation</keyword>
<gene>
    <name evidence="11" type="ORF">DdX_05933</name>
</gene>
<protein>
    <recommendedName>
        <fullName evidence="3">Eukaryotic translation initiation factor 2A</fullName>
    </recommendedName>
</protein>
<dbReference type="GO" id="GO:0003729">
    <property type="term" value="F:mRNA binding"/>
    <property type="evidence" value="ECO:0007669"/>
    <property type="project" value="TreeGrafter"/>
</dbReference>
<proteinExistence type="inferred from homology"/>
<dbReference type="AlphaFoldDB" id="A0AAD4R657"/>
<evidence type="ECO:0000256" key="1">
    <source>
        <dbReference type="ARBA" id="ARBA00003993"/>
    </source>
</evidence>
<dbReference type="Proteomes" id="UP001201812">
    <property type="component" value="Unassembled WGS sequence"/>
</dbReference>
<feature type="compositionally biased region" description="Polar residues" evidence="9">
    <location>
        <begin position="482"/>
        <end position="493"/>
    </location>
</feature>
<evidence type="ECO:0000256" key="2">
    <source>
        <dbReference type="ARBA" id="ARBA00009573"/>
    </source>
</evidence>
<evidence type="ECO:0000256" key="8">
    <source>
        <dbReference type="ARBA" id="ARBA00022917"/>
    </source>
</evidence>
<comment type="similarity">
    <text evidence="2">Belongs to the WD repeat EIF2A family.</text>
</comment>
<evidence type="ECO:0000256" key="9">
    <source>
        <dbReference type="SAM" id="MobiDB-lite"/>
    </source>
</evidence>
<dbReference type="SUPFAM" id="SSF82171">
    <property type="entry name" value="DPP6 N-terminal domain-like"/>
    <property type="match status" value="1"/>
</dbReference>
<feature type="domain" description="Translation initiation factor beta propellor-like" evidence="10">
    <location>
        <begin position="224"/>
        <end position="416"/>
    </location>
</feature>
<feature type="compositionally biased region" description="Basic and acidic residues" evidence="9">
    <location>
        <begin position="494"/>
        <end position="521"/>
    </location>
</feature>
<evidence type="ECO:0000256" key="5">
    <source>
        <dbReference type="ARBA" id="ARBA00022574"/>
    </source>
</evidence>
<feature type="region of interest" description="Disordered" evidence="9">
    <location>
        <begin position="452"/>
        <end position="525"/>
    </location>
</feature>
<dbReference type="GO" id="GO:0003743">
    <property type="term" value="F:translation initiation factor activity"/>
    <property type="evidence" value="ECO:0007669"/>
    <property type="project" value="UniProtKB-KW"/>
</dbReference>
<dbReference type="InterPro" id="IPR015943">
    <property type="entry name" value="WD40/YVTN_repeat-like_dom_sf"/>
</dbReference>
<dbReference type="GO" id="GO:0022627">
    <property type="term" value="C:cytosolic small ribosomal subunit"/>
    <property type="evidence" value="ECO:0007669"/>
    <property type="project" value="TreeGrafter"/>
</dbReference>
<evidence type="ECO:0000313" key="11">
    <source>
        <dbReference type="EMBL" id="KAI1718824.1"/>
    </source>
</evidence>
<dbReference type="Pfam" id="PF08662">
    <property type="entry name" value="eIF2A"/>
    <property type="match status" value="1"/>
</dbReference>
<dbReference type="EMBL" id="JAKKPZ010000007">
    <property type="protein sequence ID" value="KAI1718824.1"/>
    <property type="molecule type" value="Genomic_DNA"/>
</dbReference>
<dbReference type="GO" id="GO:0000049">
    <property type="term" value="F:tRNA binding"/>
    <property type="evidence" value="ECO:0007669"/>
    <property type="project" value="TreeGrafter"/>
</dbReference>
<keyword evidence="5" id="KW-0853">WD repeat</keyword>
<reference evidence="11" key="1">
    <citation type="submission" date="2022-01" db="EMBL/GenBank/DDBJ databases">
        <title>Genome Sequence Resource for Two Populations of Ditylenchus destructor, the Migratory Endoparasitic Phytonematode.</title>
        <authorList>
            <person name="Zhang H."/>
            <person name="Lin R."/>
            <person name="Xie B."/>
        </authorList>
    </citation>
    <scope>NUCLEOTIDE SEQUENCE</scope>
    <source>
        <strain evidence="11">BazhouSP</strain>
    </source>
</reference>
<dbReference type="GO" id="GO:0006417">
    <property type="term" value="P:regulation of translation"/>
    <property type="evidence" value="ECO:0007669"/>
    <property type="project" value="UniProtKB-KW"/>
</dbReference>